<organism evidence="1 2">
    <name type="scientific">Photinus pyralis</name>
    <name type="common">Common eastern firefly</name>
    <name type="synonym">Lampyris pyralis</name>
    <dbReference type="NCBI Taxonomy" id="7054"/>
    <lineage>
        <taxon>Eukaryota</taxon>
        <taxon>Metazoa</taxon>
        <taxon>Ecdysozoa</taxon>
        <taxon>Arthropoda</taxon>
        <taxon>Hexapoda</taxon>
        <taxon>Insecta</taxon>
        <taxon>Pterygota</taxon>
        <taxon>Neoptera</taxon>
        <taxon>Endopterygota</taxon>
        <taxon>Coleoptera</taxon>
        <taxon>Polyphaga</taxon>
        <taxon>Elateriformia</taxon>
        <taxon>Elateroidea</taxon>
        <taxon>Lampyridae</taxon>
        <taxon>Lampyrinae</taxon>
        <taxon>Photinus</taxon>
    </lineage>
</organism>
<accession>A0A5N3ZZM5</accession>
<sequence>SSAFREGCHFRDIHDGEINGRWMDDIWGYRADIYDLYLVSRYLPVQSKSTEDEDSNG</sequence>
<gene>
    <name evidence="1" type="ORF">PPYR_15081</name>
</gene>
<keyword evidence="2" id="KW-1185">Reference proteome</keyword>
<protein>
    <submittedName>
        <fullName evidence="1">Uncharacterized protein</fullName>
    </submittedName>
</protein>
<dbReference type="Proteomes" id="UP000327044">
    <property type="component" value="Unassembled WGS sequence"/>
</dbReference>
<comment type="caution">
    <text evidence="1">The sequence shown here is derived from an EMBL/GenBank/DDBJ whole genome shotgun (WGS) entry which is preliminary data.</text>
</comment>
<dbReference type="InParanoid" id="A0A5N3ZZM5"/>
<reference evidence="1 2" key="1">
    <citation type="journal article" date="2018" name="Elife">
        <title>Firefly genomes illuminate parallel origins of bioluminescence in beetles.</title>
        <authorList>
            <person name="Fallon T.R."/>
            <person name="Lower S.E."/>
            <person name="Chang C.H."/>
            <person name="Bessho-Uehara M."/>
            <person name="Martin G.J."/>
            <person name="Bewick A.J."/>
            <person name="Behringer M."/>
            <person name="Debat H.J."/>
            <person name="Wong I."/>
            <person name="Day J.C."/>
            <person name="Suvorov A."/>
            <person name="Silva C.J."/>
            <person name="Stanger-Hall K.F."/>
            <person name="Hall D.W."/>
            <person name="Schmitz R.J."/>
            <person name="Nelson D.R."/>
            <person name="Lewis S.M."/>
            <person name="Shigenobu S."/>
            <person name="Bybee S.M."/>
            <person name="Larracuente A.M."/>
            <person name="Oba Y."/>
            <person name="Weng J.K."/>
        </authorList>
    </citation>
    <scope>NUCLEOTIDE SEQUENCE [LARGE SCALE GENOMIC DNA]</scope>
    <source>
        <strain evidence="1">1611_PpyrPB1</strain>
        <tissue evidence="1">Whole body</tissue>
    </source>
</reference>
<proteinExistence type="predicted"/>
<feature type="non-terminal residue" evidence="1">
    <location>
        <position position="1"/>
    </location>
</feature>
<dbReference type="AlphaFoldDB" id="A0A5N3ZZM5"/>
<name>A0A5N3ZZM5_PHOPY</name>
<evidence type="ECO:0000313" key="1">
    <source>
        <dbReference type="EMBL" id="KAB0790521.1"/>
    </source>
</evidence>
<evidence type="ECO:0000313" key="2">
    <source>
        <dbReference type="Proteomes" id="UP000327044"/>
    </source>
</evidence>
<dbReference type="EMBL" id="VVIM01001169">
    <property type="protein sequence ID" value="KAB0790521.1"/>
    <property type="molecule type" value="Genomic_DNA"/>
</dbReference>